<keyword evidence="6" id="KW-0560">Oxidoreductase</keyword>
<accession>A0ABP6SSJ9</accession>
<dbReference type="Gene3D" id="3.50.50.60">
    <property type="entry name" value="FAD/NAD(P)-binding domain"/>
    <property type="match status" value="2"/>
</dbReference>
<evidence type="ECO:0000256" key="4">
    <source>
        <dbReference type="ARBA" id="ARBA00022827"/>
    </source>
</evidence>
<comment type="caution">
    <text evidence="8">The sequence shown here is derived from an EMBL/GenBank/DDBJ whole genome shotgun (WGS) entry which is preliminary data.</text>
</comment>
<dbReference type="SUPFAM" id="SSF51905">
    <property type="entry name" value="FAD/NAD(P)-binding domain"/>
    <property type="match status" value="1"/>
</dbReference>
<evidence type="ECO:0000313" key="9">
    <source>
        <dbReference type="Proteomes" id="UP001501676"/>
    </source>
</evidence>
<dbReference type="PANTHER" id="PTHR43098">
    <property type="entry name" value="L-ORNITHINE N(5)-MONOOXYGENASE-RELATED"/>
    <property type="match status" value="1"/>
</dbReference>
<evidence type="ECO:0000256" key="3">
    <source>
        <dbReference type="ARBA" id="ARBA00022630"/>
    </source>
</evidence>
<comment type="similarity">
    <text evidence="2">Belongs to the FAD-binding monooxygenase family.</text>
</comment>
<evidence type="ECO:0000256" key="1">
    <source>
        <dbReference type="ARBA" id="ARBA00001974"/>
    </source>
</evidence>
<evidence type="ECO:0000256" key="6">
    <source>
        <dbReference type="ARBA" id="ARBA00023002"/>
    </source>
</evidence>
<evidence type="ECO:0000256" key="5">
    <source>
        <dbReference type="ARBA" id="ARBA00022857"/>
    </source>
</evidence>
<gene>
    <name evidence="8" type="ORF">GCM10020369_07250</name>
</gene>
<comment type="cofactor">
    <cofactor evidence="1">
        <name>FAD</name>
        <dbReference type="ChEBI" id="CHEBI:57692"/>
    </cofactor>
</comment>
<dbReference type="Proteomes" id="UP001501676">
    <property type="component" value="Unassembled WGS sequence"/>
</dbReference>
<dbReference type="InterPro" id="IPR036188">
    <property type="entry name" value="FAD/NAD-bd_sf"/>
</dbReference>
<dbReference type="EMBL" id="BAAAYN010000004">
    <property type="protein sequence ID" value="GAA3383016.1"/>
    <property type="molecule type" value="Genomic_DNA"/>
</dbReference>
<evidence type="ECO:0000256" key="7">
    <source>
        <dbReference type="SAM" id="MobiDB-lite"/>
    </source>
</evidence>
<keyword evidence="4" id="KW-0274">FAD</keyword>
<name>A0ABP6SSJ9_9ACTN</name>
<organism evidence="8 9">
    <name type="scientific">Cryptosporangium minutisporangium</name>
    <dbReference type="NCBI Taxonomy" id="113569"/>
    <lineage>
        <taxon>Bacteria</taxon>
        <taxon>Bacillati</taxon>
        <taxon>Actinomycetota</taxon>
        <taxon>Actinomycetes</taxon>
        <taxon>Cryptosporangiales</taxon>
        <taxon>Cryptosporangiaceae</taxon>
        <taxon>Cryptosporangium</taxon>
    </lineage>
</organism>
<keyword evidence="3" id="KW-0285">Flavoprotein</keyword>
<proteinExistence type="inferred from homology"/>
<reference evidence="9" key="1">
    <citation type="journal article" date="2019" name="Int. J. Syst. Evol. Microbiol.">
        <title>The Global Catalogue of Microorganisms (GCM) 10K type strain sequencing project: providing services to taxonomists for standard genome sequencing and annotation.</title>
        <authorList>
            <consortium name="The Broad Institute Genomics Platform"/>
            <consortium name="The Broad Institute Genome Sequencing Center for Infectious Disease"/>
            <person name="Wu L."/>
            <person name="Ma J."/>
        </authorList>
    </citation>
    <scope>NUCLEOTIDE SEQUENCE [LARGE SCALE GENOMIC DNA]</scope>
    <source>
        <strain evidence="9">JCM 9458</strain>
    </source>
</reference>
<dbReference type="RefSeq" id="WP_345726491.1">
    <property type="nucleotide sequence ID" value="NZ_BAAAYN010000004.1"/>
</dbReference>
<dbReference type="InterPro" id="IPR050775">
    <property type="entry name" value="FAD-binding_Monooxygenases"/>
</dbReference>
<keyword evidence="9" id="KW-1185">Reference proteome</keyword>
<keyword evidence="5" id="KW-0521">NADP</keyword>
<dbReference type="PRINTS" id="PR00420">
    <property type="entry name" value="RNGMNOXGNASE"/>
</dbReference>
<sequence length="585" mass="65884">MSKEIETRYEAERRKRLRPDGKDQYRDLAGDLARFDHDPYAPADERAPVVVETEVAIVGAGFSGMMTAVNLIKQGIEDFYLVDKAGDFGGTWYWNRYPGCMCDVESYCYLPFLEETGYVPTERYAKAAEIFGYCQLLGRRFDLYRRALFGARVNEVTWDEAAQRWQLTTARGDRLSARFVALSGGFLHKAKLPGVPGIEDFRGTAFHTSRWDYRYTGGSNTEPMERLRNKRVGIVGTGATGIQVVPALARTAGELFVFQRTPSAVAARNNHPTDVEWFRSLPPGWQAERVRNFTEVVSGLKPERNLVDDEWTRLLWDHPHAARTPEQQEASLDHDVAVMQELRARVDQIVTDPDTAAKLKPWYAKMCKRLCYHDEYLQSFNRPNVHLVDTEGKGVERITEDSVVVAGVHYPVDCLIFASGFEVGTDPIHGMGFDPRGREGIRLSEHWAKGPRTLHGVLINKFPNLLLIGIAQSAATVNNTHFLGNAADHCARLIRTCRRTTIEATAQAEEDWLSVLYDTPALRFLADYYRKCTPGYITGEQAPHDASSARRLMYPGTVLDYAALVTEWLDAGDFAGTIRSPEETS</sequence>
<evidence type="ECO:0000256" key="2">
    <source>
        <dbReference type="ARBA" id="ARBA00010139"/>
    </source>
</evidence>
<dbReference type="Pfam" id="PF00743">
    <property type="entry name" value="FMO-like"/>
    <property type="match status" value="1"/>
</dbReference>
<protein>
    <submittedName>
        <fullName evidence="8">NAD(P)/FAD-dependent oxidoreductase</fullName>
    </submittedName>
</protein>
<dbReference type="PANTHER" id="PTHR43098:SF2">
    <property type="entry name" value="FAD-BINDING MONOOXYGENASE AUSB-RELATED"/>
    <property type="match status" value="1"/>
</dbReference>
<dbReference type="InterPro" id="IPR020946">
    <property type="entry name" value="Flavin_mOase-like"/>
</dbReference>
<evidence type="ECO:0000313" key="8">
    <source>
        <dbReference type="EMBL" id="GAA3383016.1"/>
    </source>
</evidence>
<feature type="region of interest" description="Disordered" evidence="7">
    <location>
        <begin position="1"/>
        <end position="22"/>
    </location>
</feature>